<protein>
    <submittedName>
        <fullName evidence="2">Excisionase family DNA binding protein</fullName>
    </submittedName>
</protein>
<evidence type="ECO:0000259" key="1">
    <source>
        <dbReference type="Pfam" id="PF12728"/>
    </source>
</evidence>
<dbReference type="GO" id="GO:0003677">
    <property type="term" value="F:DNA binding"/>
    <property type="evidence" value="ECO:0007669"/>
    <property type="project" value="InterPro"/>
</dbReference>
<keyword evidence="3" id="KW-1185">Reference proteome</keyword>
<evidence type="ECO:0000313" key="3">
    <source>
        <dbReference type="Proteomes" id="UP000578112"/>
    </source>
</evidence>
<accession>A0A7W7MSV4</accession>
<reference evidence="2 3" key="1">
    <citation type="submission" date="2020-08" db="EMBL/GenBank/DDBJ databases">
        <title>Sequencing the genomes of 1000 actinobacteria strains.</title>
        <authorList>
            <person name="Klenk H.-P."/>
        </authorList>
    </citation>
    <scope>NUCLEOTIDE SEQUENCE [LARGE SCALE GENOMIC DNA]</scope>
    <source>
        <strain evidence="2 3">DSM 43149</strain>
    </source>
</reference>
<sequence length="69" mass="7616">METQSQDFVYTVAEAARQLKIGRTAMYELVMSGQVRSVTIGRSRRVPAKCIAEYLTQLLEQPADVPAAA</sequence>
<dbReference type="EMBL" id="JACHNH010000001">
    <property type="protein sequence ID" value="MBB4765696.1"/>
    <property type="molecule type" value="Genomic_DNA"/>
</dbReference>
<gene>
    <name evidence="2" type="ORF">BJ971_006252</name>
</gene>
<evidence type="ECO:0000313" key="2">
    <source>
        <dbReference type="EMBL" id="MBB4765696.1"/>
    </source>
</evidence>
<dbReference type="Pfam" id="PF12728">
    <property type="entry name" value="HTH_17"/>
    <property type="match status" value="1"/>
</dbReference>
<dbReference type="RefSeq" id="WP_184996716.1">
    <property type="nucleotide sequence ID" value="NZ_BOMK01000080.1"/>
</dbReference>
<proteinExistence type="predicted"/>
<dbReference type="InterPro" id="IPR041657">
    <property type="entry name" value="HTH_17"/>
</dbReference>
<feature type="domain" description="Helix-turn-helix" evidence="1">
    <location>
        <begin position="9"/>
        <end position="57"/>
    </location>
</feature>
<dbReference type="Proteomes" id="UP000578112">
    <property type="component" value="Unassembled WGS sequence"/>
</dbReference>
<dbReference type="NCBIfam" id="TIGR01764">
    <property type="entry name" value="excise"/>
    <property type="match status" value="1"/>
</dbReference>
<name>A0A7W7MSV4_9ACTN</name>
<dbReference type="InterPro" id="IPR010093">
    <property type="entry name" value="SinI_DNA-bd"/>
</dbReference>
<comment type="caution">
    <text evidence="2">The sequence shown here is derived from an EMBL/GenBank/DDBJ whole genome shotgun (WGS) entry which is preliminary data.</text>
</comment>
<dbReference type="AlphaFoldDB" id="A0A7W7MSV4"/>
<organism evidence="2 3">
    <name type="scientific">Actinoplanes digitatis</name>
    <dbReference type="NCBI Taxonomy" id="1868"/>
    <lineage>
        <taxon>Bacteria</taxon>
        <taxon>Bacillati</taxon>
        <taxon>Actinomycetota</taxon>
        <taxon>Actinomycetes</taxon>
        <taxon>Micromonosporales</taxon>
        <taxon>Micromonosporaceae</taxon>
        <taxon>Actinoplanes</taxon>
    </lineage>
</organism>